<evidence type="ECO:0000313" key="1">
    <source>
        <dbReference type="EMBL" id="MBD0830606.1"/>
    </source>
</evidence>
<evidence type="ECO:0000313" key="2">
    <source>
        <dbReference type="Proteomes" id="UP000600588"/>
    </source>
</evidence>
<comment type="caution">
    <text evidence="1">The sequence shown here is derived from an EMBL/GenBank/DDBJ whole genome shotgun (WGS) entry which is preliminary data.</text>
</comment>
<organism evidence="1 2">
    <name type="scientific">Aestuariibaculum sediminum</name>
    <dbReference type="NCBI Taxonomy" id="2770637"/>
    <lineage>
        <taxon>Bacteria</taxon>
        <taxon>Pseudomonadati</taxon>
        <taxon>Bacteroidota</taxon>
        <taxon>Flavobacteriia</taxon>
        <taxon>Flavobacteriales</taxon>
        <taxon>Flavobacteriaceae</taxon>
    </lineage>
</organism>
<dbReference type="EMBL" id="JACVXB010000001">
    <property type="protein sequence ID" value="MBD0830606.1"/>
    <property type="molecule type" value="Genomic_DNA"/>
</dbReference>
<name>A0A8J6Q0L3_9FLAO</name>
<dbReference type="AlphaFoldDB" id="A0A8J6Q0L3"/>
<dbReference type="Proteomes" id="UP000600588">
    <property type="component" value="Unassembled WGS sequence"/>
</dbReference>
<gene>
    <name evidence="1" type="ORF">ICJ83_00535</name>
</gene>
<reference evidence="1 2" key="1">
    <citation type="submission" date="2020-09" db="EMBL/GenBank/DDBJ databases">
        <title>TT11 complete genome.</title>
        <authorList>
            <person name="Wu Z."/>
        </authorList>
    </citation>
    <scope>NUCLEOTIDE SEQUENCE [LARGE SCALE GENOMIC DNA]</scope>
    <source>
        <strain evidence="1 2">TT11</strain>
    </source>
</reference>
<protein>
    <submittedName>
        <fullName evidence="1">Uncharacterized protein</fullName>
    </submittedName>
</protein>
<accession>A0A8J6Q0L3</accession>
<dbReference type="RefSeq" id="WP_188228417.1">
    <property type="nucleotide sequence ID" value="NZ_JACVXB010000001.1"/>
</dbReference>
<proteinExistence type="predicted"/>
<sequence>MYHIIKTLGIALIFTILNSCGSKGKPDNFDYGHVNDYVYSNNFFKCSMKLPDNWNIQSEESTQQIMEMGKDIVAGDDDKMKAKITAAEVNVANLLAVFEHEIGTTLEGQYNPNIMLVAENISRAPLVKTGADYLYHSREFLKQSQFQYDYLSDEFKSENINGTEFYKMEAMMHYMGFDIKQMYYSTINKGFSFNVILSYTTEAQKQVLLKSLQSLLFE</sequence>
<keyword evidence="2" id="KW-1185">Reference proteome</keyword>